<feature type="transmembrane region" description="Helical" evidence="8">
    <location>
        <begin position="291"/>
        <end position="313"/>
    </location>
</feature>
<evidence type="ECO:0000256" key="4">
    <source>
        <dbReference type="ARBA" id="ARBA00022692"/>
    </source>
</evidence>
<evidence type="ECO:0000313" key="11">
    <source>
        <dbReference type="Proteomes" id="UP001592581"/>
    </source>
</evidence>
<feature type="transmembrane region" description="Helical" evidence="8">
    <location>
        <begin position="267"/>
        <end position="284"/>
    </location>
</feature>
<proteinExistence type="inferred from homology"/>
<dbReference type="EMBL" id="JBEUKS010000001">
    <property type="protein sequence ID" value="MFC1437392.1"/>
    <property type="molecule type" value="Genomic_DNA"/>
</dbReference>
<keyword evidence="4 8" id="KW-0812">Transmembrane</keyword>
<evidence type="ECO:0000256" key="7">
    <source>
        <dbReference type="ARBA" id="ARBA00024033"/>
    </source>
</evidence>
<organism evidence="10 11">
    <name type="scientific">Streptacidiphilus jeojiensis</name>
    <dbReference type="NCBI Taxonomy" id="3229225"/>
    <lineage>
        <taxon>Bacteria</taxon>
        <taxon>Bacillati</taxon>
        <taxon>Actinomycetota</taxon>
        <taxon>Actinomycetes</taxon>
        <taxon>Kitasatosporales</taxon>
        <taxon>Streptomycetaceae</taxon>
        <taxon>Streptacidiphilus</taxon>
    </lineage>
</organism>
<protein>
    <submittedName>
        <fullName evidence="10">Glycosyltransferase 87 family protein</fullName>
    </submittedName>
</protein>
<evidence type="ECO:0000256" key="3">
    <source>
        <dbReference type="ARBA" id="ARBA00022679"/>
    </source>
</evidence>
<comment type="subcellular location">
    <subcellularLocation>
        <location evidence="1">Cell membrane</location>
        <topology evidence="1">Multi-pass membrane protein</topology>
    </subcellularLocation>
</comment>
<evidence type="ECO:0000256" key="8">
    <source>
        <dbReference type="SAM" id="Phobius"/>
    </source>
</evidence>
<feature type="chain" id="PRO_5047538547" evidence="9">
    <location>
        <begin position="33"/>
        <end position="407"/>
    </location>
</feature>
<sequence length="407" mass="43015">MATSGPATSPQRARTTVLLVGLAAAAAKAAIAATTHGTDDVRTFIRFARVIAHTGPVGVYGVPGLTYYNHGPLTGILLAAMSRLAVYGAPMPLLIRLPAILADLLTCLLVFELTRTRMGVRRARWCGTAVALSPVLVAVSGFHGNTDPVFAALTLLSAWLLTRRRLPLQAGIALGLALSIKIVPVVAVPALLIAAFRLGRGHGYRFAVALAATLAALWAGPMLRYPEQVHADVLSYAGISYRPWGLPHLAALMGVPLHWIHLWVGPGRFSVVLLAAATGAWIAWRRPQEAGAAVGLSLAAMLLFSTASAAQYLAWAAAGVLVAEFWSGLAYNLLAGAFLAELYARWSSHWYWDFARATRWTPLEVQAGVAVWASLAVALALGIRAVLRRPATVAVTVAVDVDVPVAA</sequence>
<dbReference type="Proteomes" id="UP001592581">
    <property type="component" value="Unassembled WGS sequence"/>
</dbReference>
<evidence type="ECO:0000256" key="1">
    <source>
        <dbReference type="ARBA" id="ARBA00004651"/>
    </source>
</evidence>
<keyword evidence="6 8" id="KW-0472">Membrane</keyword>
<keyword evidence="3" id="KW-0808">Transferase</keyword>
<feature type="transmembrane region" description="Helical" evidence="8">
    <location>
        <begin position="93"/>
        <end position="111"/>
    </location>
</feature>
<evidence type="ECO:0000256" key="9">
    <source>
        <dbReference type="SAM" id="SignalP"/>
    </source>
</evidence>
<evidence type="ECO:0000313" key="10">
    <source>
        <dbReference type="EMBL" id="MFC1437392.1"/>
    </source>
</evidence>
<feature type="transmembrane region" description="Helical" evidence="8">
    <location>
        <begin position="173"/>
        <end position="196"/>
    </location>
</feature>
<name>A0ABV6XHC3_9ACTN</name>
<evidence type="ECO:0000256" key="2">
    <source>
        <dbReference type="ARBA" id="ARBA00022475"/>
    </source>
</evidence>
<feature type="signal peptide" evidence="9">
    <location>
        <begin position="1"/>
        <end position="32"/>
    </location>
</feature>
<evidence type="ECO:0000256" key="5">
    <source>
        <dbReference type="ARBA" id="ARBA00022989"/>
    </source>
</evidence>
<reference evidence="10 11" key="1">
    <citation type="submission" date="2024-06" db="EMBL/GenBank/DDBJ databases">
        <authorList>
            <person name="Lee S.D."/>
        </authorList>
    </citation>
    <scope>NUCLEOTIDE SEQUENCE [LARGE SCALE GENOMIC DNA]</scope>
    <source>
        <strain evidence="10 11">N1-10</strain>
    </source>
</reference>
<keyword evidence="2" id="KW-1003">Cell membrane</keyword>
<keyword evidence="5 8" id="KW-1133">Transmembrane helix</keyword>
<comment type="similarity">
    <text evidence="7">Belongs to the glycosyltransferase 87 family.</text>
</comment>
<keyword evidence="11" id="KW-1185">Reference proteome</keyword>
<feature type="transmembrane region" description="Helical" evidence="8">
    <location>
        <begin position="202"/>
        <end position="223"/>
    </location>
</feature>
<feature type="transmembrane region" description="Helical" evidence="8">
    <location>
        <begin position="365"/>
        <end position="387"/>
    </location>
</feature>
<keyword evidence="9" id="KW-0732">Signal</keyword>
<feature type="transmembrane region" description="Helical" evidence="8">
    <location>
        <begin position="123"/>
        <end position="143"/>
    </location>
</feature>
<evidence type="ECO:0000256" key="6">
    <source>
        <dbReference type="ARBA" id="ARBA00023136"/>
    </source>
</evidence>
<comment type="caution">
    <text evidence="10">The sequence shown here is derived from an EMBL/GenBank/DDBJ whole genome shotgun (WGS) entry which is preliminary data.</text>
</comment>
<gene>
    <name evidence="10" type="ORF">ABUW04_03900</name>
</gene>
<dbReference type="RefSeq" id="WP_380562694.1">
    <property type="nucleotide sequence ID" value="NZ_JBEUKS010000001.1"/>
</dbReference>
<feature type="transmembrane region" description="Helical" evidence="8">
    <location>
        <begin position="325"/>
        <end position="344"/>
    </location>
</feature>
<dbReference type="Pfam" id="PF09594">
    <property type="entry name" value="GT87"/>
    <property type="match status" value="1"/>
</dbReference>
<dbReference type="InterPro" id="IPR018584">
    <property type="entry name" value="GT87"/>
</dbReference>
<accession>A0ABV6XHC3</accession>